<keyword evidence="4" id="KW-1185">Reference proteome</keyword>
<feature type="domain" description="FAD dependent oxidoreductase" evidence="2">
    <location>
        <begin position="7"/>
        <end position="362"/>
    </location>
</feature>
<dbReference type="EMBL" id="BMZS01000001">
    <property type="protein sequence ID" value="GHD39902.1"/>
    <property type="molecule type" value="Genomic_DNA"/>
</dbReference>
<comment type="caution">
    <text evidence="3">The sequence shown here is derived from an EMBL/GenBank/DDBJ whole genome shotgun (WGS) entry which is preliminary data.</text>
</comment>
<sequence length="393" mass="41562">MATQRADVVIIGGGAVGSAAAYFLAAEAGFGGSVAVVERDPTYARASTPLSAGGIRQQFSILENVEIGLFARDFVARAGELLAVDGEAPDLGFVEGGYLFLSTPEGRAVLAENHAVQTGAGAAIAWLEPDALTTRFPWLNAEGLAAGSFGERGEGWLDPSTLLQSFKRKARSLGAEYRTDEVVAIERGAAGVEAVRLASGDRIECGTVLIAAGANSGAVAGLAGVALPVGPRIRTVYQFDCREPLPRLPLTIDPSGAWVRPEGAGYICGISPPEEDDPESWAIEVDWRWFEDTVWPALAQRIPAFEAIKLTGAWAGPYDYNALDQNAVIGRHPEIPNLLFATGFSGHGLQQAPAAGRAVTELVVHGGYRSIDLTRFGIERIIEGRPLKEKNVV</sequence>
<dbReference type="GO" id="GO:0016491">
    <property type="term" value="F:oxidoreductase activity"/>
    <property type="evidence" value="ECO:0007669"/>
    <property type="project" value="UniProtKB-KW"/>
</dbReference>
<evidence type="ECO:0000313" key="4">
    <source>
        <dbReference type="Proteomes" id="UP000630353"/>
    </source>
</evidence>
<dbReference type="SUPFAM" id="SSF51905">
    <property type="entry name" value="FAD/NAD(P)-binding domain"/>
    <property type="match status" value="1"/>
</dbReference>
<dbReference type="GO" id="GO:0032981">
    <property type="term" value="P:mitochondrial respiratory chain complex I assembly"/>
    <property type="evidence" value="ECO:0007669"/>
    <property type="project" value="TreeGrafter"/>
</dbReference>
<dbReference type="GO" id="GO:0005737">
    <property type="term" value="C:cytoplasm"/>
    <property type="evidence" value="ECO:0007669"/>
    <property type="project" value="TreeGrafter"/>
</dbReference>
<accession>A0A918XN02</accession>
<dbReference type="Pfam" id="PF01266">
    <property type="entry name" value="DAO"/>
    <property type="match status" value="1"/>
</dbReference>
<keyword evidence="1" id="KW-0560">Oxidoreductase</keyword>
<dbReference type="Proteomes" id="UP000630353">
    <property type="component" value="Unassembled WGS sequence"/>
</dbReference>
<name>A0A918XN02_9PROT</name>
<evidence type="ECO:0000256" key="1">
    <source>
        <dbReference type="ARBA" id="ARBA00023002"/>
    </source>
</evidence>
<dbReference type="AlphaFoldDB" id="A0A918XN02"/>
<protein>
    <submittedName>
        <fullName evidence="3">FAD-dependent oxidoreductase</fullName>
    </submittedName>
</protein>
<organism evidence="3 4">
    <name type="scientific">Thalassobaculum fulvum</name>
    <dbReference type="NCBI Taxonomy" id="1633335"/>
    <lineage>
        <taxon>Bacteria</taxon>
        <taxon>Pseudomonadati</taxon>
        <taxon>Pseudomonadota</taxon>
        <taxon>Alphaproteobacteria</taxon>
        <taxon>Rhodospirillales</taxon>
        <taxon>Thalassobaculaceae</taxon>
        <taxon>Thalassobaculum</taxon>
    </lineage>
</organism>
<proteinExistence type="predicted"/>
<reference evidence="3" key="1">
    <citation type="journal article" date="2014" name="Int. J. Syst. Evol. Microbiol.">
        <title>Complete genome sequence of Corynebacterium casei LMG S-19264T (=DSM 44701T), isolated from a smear-ripened cheese.</title>
        <authorList>
            <consortium name="US DOE Joint Genome Institute (JGI-PGF)"/>
            <person name="Walter F."/>
            <person name="Albersmeier A."/>
            <person name="Kalinowski J."/>
            <person name="Ruckert C."/>
        </authorList>
    </citation>
    <scope>NUCLEOTIDE SEQUENCE</scope>
    <source>
        <strain evidence="3">KCTC 42651</strain>
    </source>
</reference>
<evidence type="ECO:0000313" key="3">
    <source>
        <dbReference type="EMBL" id="GHD39902.1"/>
    </source>
</evidence>
<dbReference type="InterPro" id="IPR036188">
    <property type="entry name" value="FAD/NAD-bd_sf"/>
</dbReference>
<dbReference type="RefSeq" id="WP_189987097.1">
    <property type="nucleotide sequence ID" value="NZ_BMZS01000001.1"/>
</dbReference>
<dbReference type="Gene3D" id="3.30.9.10">
    <property type="entry name" value="D-Amino Acid Oxidase, subunit A, domain 2"/>
    <property type="match status" value="1"/>
</dbReference>
<dbReference type="InterPro" id="IPR006076">
    <property type="entry name" value="FAD-dep_OxRdtase"/>
</dbReference>
<dbReference type="PANTHER" id="PTHR13847">
    <property type="entry name" value="SARCOSINE DEHYDROGENASE-RELATED"/>
    <property type="match status" value="1"/>
</dbReference>
<gene>
    <name evidence="3" type="ORF">GCM10017083_02540</name>
</gene>
<dbReference type="PANTHER" id="PTHR13847:SF287">
    <property type="entry name" value="FAD-DEPENDENT OXIDOREDUCTASE DOMAIN-CONTAINING PROTEIN 1"/>
    <property type="match status" value="1"/>
</dbReference>
<reference evidence="3" key="2">
    <citation type="submission" date="2020-09" db="EMBL/GenBank/DDBJ databases">
        <authorList>
            <person name="Sun Q."/>
            <person name="Kim S."/>
        </authorList>
    </citation>
    <scope>NUCLEOTIDE SEQUENCE</scope>
    <source>
        <strain evidence="3">KCTC 42651</strain>
    </source>
</reference>
<dbReference type="Gene3D" id="3.50.50.60">
    <property type="entry name" value="FAD/NAD(P)-binding domain"/>
    <property type="match status" value="1"/>
</dbReference>
<evidence type="ECO:0000259" key="2">
    <source>
        <dbReference type="Pfam" id="PF01266"/>
    </source>
</evidence>